<evidence type="ECO:0000256" key="6">
    <source>
        <dbReference type="SAM" id="MobiDB-lite"/>
    </source>
</evidence>
<keyword evidence="2" id="KW-0809">Transit peptide</keyword>
<comment type="similarity">
    <text evidence="4">Belongs to the GcvT family. CAF17/IBA57 subfamily.</text>
</comment>
<evidence type="ECO:0000256" key="5">
    <source>
        <dbReference type="ARBA" id="ARBA00093637"/>
    </source>
</evidence>
<dbReference type="InterPro" id="IPR057460">
    <property type="entry name" value="CAF17_C"/>
</dbReference>
<dbReference type="PANTHER" id="PTHR22602:SF0">
    <property type="entry name" value="TRANSFERASE CAF17, MITOCHONDRIAL-RELATED"/>
    <property type="match status" value="1"/>
</dbReference>
<reference evidence="8 9" key="1">
    <citation type="journal article" date="2015" name="BMC Genomics">
        <title>Gene expression during zombie ant biting behavior reflects the complexity underlying fungal parasitic behavioral manipulation.</title>
        <authorList>
            <person name="de Bekker C."/>
            <person name="Ohm R.A."/>
            <person name="Loreto R.G."/>
            <person name="Sebastian A."/>
            <person name="Albert I."/>
            <person name="Merrow M."/>
            <person name="Brachmann A."/>
            <person name="Hughes D.P."/>
        </authorList>
    </citation>
    <scope>NUCLEOTIDE SEQUENCE [LARGE SCALE GENOMIC DNA]</scope>
    <source>
        <strain evidence="8 9">SC16a</strain>
    </source>
</reference>
<dbReference type="GO" id="GO:0005759">
    <property type="term" value="C:mitochondrial matrix"/>
    <property type="evidence" value="ECO:0007669"/>
    <property type="project" value="UniProtKB-SubCell"/>
</dbReference>
<sequence>MHRLARRSHLLVRLPQRRRLSGPAPPPDPTPEPARSGFAPLASRRLLWMEGPDAAKFLQGLITANVYGADGQPRRDAFYTGFLNATGRVLHDAFIYPTSRQFHTTFSADGYLVEADAAHIAGLARYVRRYKLRARVDVRDLSPDEASVWHAWDDVGEGVSGLAAAMPSDHGSLVLPDPRAPGLGCRIIKAGDTSPSPAGLERHGEETYRLRRILAGVPEGQNELVSGQALPLESNMDVMNGIDFRKGCYVGQELTIRTRHRGVVRKRILPCVIYDGAEPTKLAYEPGQVFDLPPDASIGRFGKRGRSAGKWLCRQGNVGLGLCRLEIMTDLVLPGEQAAATYQAGDEFVVEWGENRRAKVKAFVPTWLRRALDEPQR</sequence>
<reference evidence="8 9" key="2">
    <citation type="journal article" date="2017" name="Sci. Rep.">
        <title>Ant-infecting Ophiocordyceps genomes reveal a high diversity of potential behavioral manipulation genes and a possible major role for enterotoxins.</title>
        <authorList>
            <person name="de Bekker C."/>
            <person name="Ohm R.A."/>
            <person name="Evans H.C."/>
            <person name="Brachmann A."/>
            <person name="Hughes D.P."/>
        </authorList>
    </citation>
    <scope>NUCLEOTIDE SEQUENCE [LARGE SCALE GENOMIC DNA]</scope>
    <source>
        <strain evidence="8 9">SC16a</strain>
    </source>
</reference>
<dbReference type="SUPFAM" id="SSF103025">
    <property type="entry name" value="Folate-binding domain"/>
    <property type="match status" value="1"/>
</dbReference>
<dbReference type="InterPro" id="IPR017703">
    <property type="entry name" value="YgfZ/GCV_T_CS"/>
</dbReference>
<keyword evidence="3" id="KW-0496">Mitochondrion</keyword>
<evidence type="ECO:0000256" key="2">
    <source>
        <dbReference type="ARBA" id="ARBA00022946"/>
    </source>
</evidence>
<dbReference type="Proteomes" id="UP000037136">
    <property type="component" value="Unassembled WGS sequence"/>
</dbReference>
<dbReference type="GO" id="GO:0016226">
    <property type="term" value="P:iron-sulfur cluster assembly"/>
    <property type="evidence" value="ECO:0007669"/>
    <property type="project" value="TreeGrafter"/>
</dbReference>
<dbReference type="NCBIfam" id="TIGR03317">
    <property type="entry name" value="ygfZ_signature"/>
    <property type="match status" value="1"/>
</dbReference>
<accession>A0A2A9PIB7</accession>
<evidence type="ECO:0000259" key="7">
    <source>
        <dbReference type="Pfam" id="PF25455"/>
    </source>
</evidence>
<proteinExistence type="inferred from homology"/>
<dbReference type="AlphaFoldDB" id="A0A2A9PIB7"/>
<feature type="region of interest" description="Disordered" evidence="6">
    <location>
        <begin position="15"/>
        <end position="36"/>
    </location>
</feature>
<dbReference type="EMBL" id="LAZP02000115">
    <property type="protein sequence ID" value="PFH60662.1"/>
    <property type="molecule type" value="Genomic_DNA"/>
</dbReference>
<evidence type="ECO:0000256" key="1">
    <source>
        <dbReference type="ARBA" id="ARBA00004305"/>
    </source>
</evidence>
<dbReference type="OrthoDB" id="191995at2759"/>
<dbReference type="InterPro" id="IPR045179">
    <property type="entry name" value="YgfZ/GcvT"/>
</dbReference>
<gene>
    <name evidence="8" type="ORF">XA68_10574</name>
</gene>
<dbReference type="Pfam" id="PF25455">
    <property type="entry name" value="Beta-barrel_CAF17_C"/>
    <property type="match status" value="1"/>
</dbReference>
<evidence type="ECO:0000313" key="9">
    <source>
        <dbReference type="Proteomes" id="UP000037136"/>
    </source>
</evidence>
<evidence type="ECO:0000256" key="4">
    <source>
        <dbReference type="ARBA" id="ARBA00093447"/>
    </source>
</evidence>
<dbReference type="STRING" id="268505.A0A2A9PIB7"/>
<protein>
    <recommendedName>
        <fullName evidence="5">Iron-sulfur cluster assembly factor IBA57 homolog, mitochondrial</fullName>
    </recommendedName>
</protein>
<comment type="subcellular location">
    <subcellularLocation>
        <location evidence="1">Mitochondrion matrix</location>
    </subcellularLocation>
</comment>
<comment type="caution">
    <text evidence="8">The sequence shown here is derived from an EMBL/GenBank/DDBJ whole genome shotgun (WGS) entry which is preliminary data.</text>
</comment>
<evidence type="ECO:0000256" key="3">
    <source>
        <dbReference type="ARBA" id="ARBA00023128"/>
    </source>
</evidence>
<name>A0A2A9PIB7_OPHUN</name>
<dbReference type="Gene3D" id="3.30.1360.120">
    <property type="entry name" value="Probable tRNA modification gtpase trme, domain 1"/>
    <property type="match status" value="2"/>
</dbReference>
<dbReference type="PANTHER" id="PTHR22602">
    <property type="entry name" value="TRANSFERASE CAF17, MITOCHONDRIAL-RELATED"/>
    <property type="match status" value="1"/>
</dbReference>
<organism evidence="8 9">
    <name type="scientific">Ophiocordyceps unilateralis</name>
    <name type="common">Zombie-ant fungus</name>
    <name type="synonym">Torrubia unilateralis</name>
    <dbReference type="NCBI Taxonomy" id="268505"/>
    <lineage>
        <taxon>Eukaryota</taxon>
        <taxon>Fungi</taxon>
        <taxon>Dikarya</taxon>
        <taxon>Ascomycota</taxon>
        <taxon>Pezizomycotina</taxon>
        <taxon>Sordariomycetes</taxon>
        <taxon>Hypocreomycetidae</taxon>
        <taxon>Hypocreales</taxon>
        <taxon>Ophiocordycipitaceae</taxon>
        <taxon>Ophiocordyceps</taxon>
    </lineage>
</organism>
<evidence type="ECO:0000313" key="8">
    <source>
        <dbReference type="EMBL" id="PFH60662.1"/>
    </source>
</evidence>
<feature type="compositionally biased region" description="Pro residues" evidence="6">
    <location>
        <begin position="23"/>
        <end position="32"/>
    </location>
</feature>
<feature type="domain" description="CAF17 C-terminal" evidence="7">
    <location>
        <begin position="265"/>
        <end position="369"/>
    </location>
</feature>
<dbReference type="InterPro" id="IPR027266">
    <property type="entry name" value="TrmE/GcvT-like"/>
</dbReference>
<keyword evidence="9" id="KW-1185">Reference proteome</keyword>